<evidence type="ECO:0000256" key="6">
    <source>
        <dbReference type="SAM" id="SignalP"/>
    </source>
</evidence>
<feature type="compositionally biased region" description="Pro residues" evidence="5">
    <location>
        <begin position="217"/>
        <end position="235"/>
    </location>
</feature>
<name>A0ABP9RFU7_9PSEU</name>
<sequence length="760" mass="79425">MAGKAIGAVMLVLLLLFFGAAAVAAAVASLNPFSGPTDTTGTPSGTAPSGAPATPGAPVPGPGAGPAGSVGDIPPGYLSLYQAAARQCPGLHWAVLAAVGKIETNHGRSTLPGVRAGANPAGAAGPMQFLPATFAAVIARHPIPPGGARPPSPYDPHDAVYAAAFYLCDNGAGNPNRLSAALYRYNHSQAYVAQVLALARRYAASAPNARPNTAPGTPGPAVPARPPAGTPPPAPAGTGPAVQAALAFARSQLGRPYVWGGNGEQGFDCSGLSKAAYGAAGIALPRTADAQYRAGPRLAANQNLLPGDLVFYGNPATRITHVALYLGGGQVIHAPTPGTVVTLAPIPTRAYAGATRPAPAPAARQAAGVTPRPKPPTALFSLARSGKQPSQVRFTEGNDVAATETNRIQPHGTRSARYRPCRDPIERRRSSARVPASDSAAPATVPVQLAVWPGHLRRFLHRQLGTGPGARSGQHTHARPHLEHLTGRDRARRAGMRGNDGRGIRRTTLGTQPRAARSDARRARATGLQPELARAVLTAENRPHTSPRHRHDRPPRTPPRNDSIRQGSHTDCPTARQDLATQPGLGTQPVTGDRAGLNHGTEGGGNAISGNAVVARRKRGRMSPLLTSGEDTRKQLIRAPNTVHAQTTTTGHPHGASRPQLVPSNCVSKCGDKHARDLGRHPPDAALHSPMWHGSQGDMRACRGRRCRPGRQVGDQGGNFPQRPDLRVGRHLPKPLTCQCRWRGRRVARAARVRDEFANF</sequence>
<feature type="compositionally biased region" description="Basic and acidic residues" evidence="5">
    <location>
        <begin position="480"/>
        <end position="489"/>
    </location>
</feature>
<feature type="region of interest" description="Disordered" evidence="5">
    <location>
        <begin position="37"/>
        <end position="68"/>
    </location>
</feature>
<dbReference type="PANTHER" id="PTHR47359:SF3">
    <property type="entry name" value="NLP_P60 DOMAIN-CONTAINING PROTEIN-RELATED"/>
    <property type="match status" value="1"/>
</dbReference>
<dbReference type="PANTHER" id="PTHR47359">
    <property type="entry name" value="PEPTIDOGLYCAN DL-ENDOPEPTIDASE CWLO"/>
    <property type="match status" value="1"/>
</dbReference>
<proteinExistence type="inferred from homology"/>
<keyword evidence="3" id="KW-0378">Hydrolase</keyword>
<feature type="signal peptide" evidence="6">
    <location>
        <begin position="1"/>
        <end position="24"/>
    </location>
</feature>
<comment type="similarity">
    <text evidence="1">Belongs to the peptidase C40 family.</text>
</comment>
<protein>
    <recommendedName>
        <fullName evidence="7">NlpC/P60 domain-containing protein</fullName>
    </recommendedName>
</protein>
<evidence type="ECO:0000256" key="4">
    <source>
        <dbReference type="ARBA" id="ARBA00022807"/>
    </source>
</evidence>
<dbReference type="InterPro" id="IPR038765">
    <property type="entry name" value="Papain-like_cys_pep_sf"/>
</dbReference>
<feature type="region of interest" description="Disordered" evidence="5">
    <location>
        <begin position="709"/>
        <end position="728"/>
    </location>
</feature>
<evidence type="ECO:0000256" key="5">
    <source>
        <dbReference type="SAM" id="MobiDB-lite"/>
    </source>
</evidence>
<evidence type="ECO:0000256" key="2">
    <source>
        <dbReference type="ARBA" id="ARBA00022670"/>
    </source>
</evidence>
<keyword evidence="4" id="KW-0788">Thiol protease</keyword>
<keyword evidence="6" id="KW-0732">Signal</keyword>
<dbReference type="InterPro" id="IPR023346">
    <property type="entry name" value="Lysozyme-like_dom_sf"/>
</dbReference>
<feature type="region of interest" description="Disordered" evidence="5">
    <location>
        <begin position="464"/>
        <end position="608"/>
    </location>
</feature>
<feature type="region of interest" description="Disordered" evidence="5">
    <location>
        <begin position="207"/>
        <end position="240"/>
    </location>
</feature>
<accession>A0ABP9RFU7</accession>
<feature type="domain" description="NlpC/P60" evidence="7">
    <location>
        <begin position="239"/>
        <end position="367"/>
    </location>
</feature>
<dbReference type="SUPFAM" id="SSF54001">
    <property type="entry name" value="Cysteine proteinases"/>
    <property type="match status" value="1"/>
</dbReference>
<evidence type="ECO:0000313" key="9">
    <source>
        <dbReference type="Proteomes" id="UP001428817"/>
    </source>
</evidence>
<evidence type="ECO:0000256" key="3">
    <source>
        <dbReference type="ARBA" id="ARBA00022801"/>
    </source>
</evidence>
<dbReference type="Proteomes" id="UP001428817">
    <property type="component" value="Unassembled WGS sequence"/>
</dbReference>
<dbReference type="Gene3D" id="3.90.1720.10">
    <property type="entry name" value="endopeptidase domain like (from Nostoc punctiforme)"/>
    <property type="match status" value="1"/>
</dbReference>
<dbReference type="Pfam" id="PF00877">
    <property type="entry name" value="NLPC_P60"/>
    <property type="match status" value="1"/>
</dbReference>
<reference evidence="9" key="1">
    <citation type="journal article" date="2019" name="Int. J. Syst. Evol. Microbiol.">
        <title>The Global Catalogue of Microorganisms (GCM) 10K type strain sequencing project: providing services to taxonomists for standard genome sequencing and annotation.</title>
        <authorList>
            <consortium name="The Broad Institute Genomics Platform"/>
            <consortium name="The Broad Institute Genome Sequencing Center for Infectious Disease"/>
            <person name="Wu L."/>
            <person name="Ma J."/>
        </authorList>
    </citation>
    <scope>NUCLEOTIDE SEQUENCE [LARGE SCALE GENOMIC DNA]</scope>
    <source>
        <strain evidence="9">JCM 18303</strain>
    </source>
</reference>
<gene>
    <name evidence="8" type="ORF">GCM10023321_85570</name>
</gene>
<dbReference type="InterPro" id="IPR051794">
    <property type="entry name" value="PG_Endopeptidase_C40"/>
</dbReference>
<dbReference type="PROSITE" id="PS51935">
    <property type="entry name" value="NLPC_P60"/>
    <property type="match status" value="1"/>
</dbReference>
<dbReference type="Gene3D" id="1.10.530.10">
    <property type="match status" value="1"/>
</dbReference>
<evidence type="ECO:0000313" key="8">
    <source>
        <dbReference type="EMBL" id="GAA5176652.1"/>
    </source>
</evidence>
<dbReference type="InterPro" id="IPR000064">
    <property type="entry name" value="NLP_P60_dom"/>
</dbReference>
<evidence type="ECO:0000256" key="1">
    <source>
        <dbReference type="ARBA" id="ARBA00007074"/>
    </source>
</evidence>
<organism evidence="8 9">
    <name type="scientific">Pseudonocardia eucalypti</name>
    <dbReference type="NCBI Taxonomy" id="648755"/>
    <lineage>
        <taxon>Bacteria</taxon>
        <taxon>Bacillati</taxon>
        <taxon>Actinomycetota</taxon>
        <taxon>Actinomycetes</taxon>
        <taxon>Pseudonocardiales</taxon>
        <taxon>Pseudonocardiaceae</taxon>
        <taxon>Pseudonocardia</taxon>
    </lineage>
</organism>
<feature type="compositionally biased region" description="Low complexity" evidence="5">
    <location>
        <begin position="37"/>
        <end position="54"/>
    </location>
</feature>
<keyword evidence="9" id="KW-1185">Reference proteome</keyword>
<evidence type="ECO:0000259" key="7">
    <source>
        <dbReference type="PROSITE" id="PS51935"/>
    </source>
</evidence>
<comment type="caution">
    <text evidence="8">The sequence shown here is derived from an EMBL/GenBank/DDBJ whole genome shotgun (WGS) entry which is preliminary data.</text>
</comment>
<feature type="chain" id="PRO_5046297230" description="NlpC/P60 domain-containing protein" evidence="6">
    <location>
        <begin position="25"/>
        <end position="760"/>
    </location>
</feature>
<keyword evidence="2" id="KW-0645">Protease</keyword>
<dbReference type="SUPFAM" id="SSF53955">
    <property type="entry name" value="Lysozyme-like"/>
    <property type="match status" value="1"/>
</dbReference>
<dbReference type="EMBL" id="BAABJP010000069">
    <property type="protein sequence ID" value="GAA5176652.1"/>
    <property type="molecule type" value="Genomic_DNA"/>
</dbReference>